<keyword evidence="5" id="KW-1185">Reference proteome</keyword>
<dbReference type="PIRSF" id="PIRSF000390">
    <property type="entry name" value="PLP_StrS"/>
    <property type="match status" value="1"/>
</dbReference>
<dbReference type="CDD" id="cd00616">
    <property type="entry name" value="AHBA_syn"/>
    <property type="match status" value="1"/>
</dbReference>
<dbReference type="InterPro" id="IPR015421">
    <property type="entry name" value="PyrdxlP-dep_Trfase_major"/>
</dbReference>
<keyword evidence="4" id="KW-0808">Transferase</keyword>
<dbReference type="EMBL" id="JAAOMP010000116">
    <property type="protein sequence ID" value="MBU2760476.1"/>
    <property type="molecule type" value="Genomic_DNA"/>
</dbReference>
<evidence type="ECO:0000313" key="4">
    <source>
        <dbReference type="EMBL" id="MBU2760476.1"/>
    </source>
</evidence>
<evidence type="ECO:0000256" key="3">
    <source>
        <dbReference type="RuleBase" id="RU004508"/>
    </source>
</evidence>
<keyword evidence="4" id="KW-0032">Aminotransferase</keyword>
<gene>
    <name evidence="4" type="ORF">HAP95_10025</name>
</gene>
<reference evidence="4 5" key="1">
    <citation type="journal article" date="2021" name="ISME J.">
        <title>Genomic evolution of the class Acidithiobacillia: deep-branching Proteobacteria living in extreme acidic conditions.</title>
        <authorList>
            <person name="Moya-Beltran A."/>
            <person name="Beard S."/>
            <person name="Rojas-Villalobos C."/>
            <person name="Issotta F."/>
            <person name="Gallardo Y."/>
            <person name="Ulloa R."/>
            <person name="Giaveno A."/>
            <person name="Degli Esposti M."/>
            <person name="Johnson D.B."/>
            <person name="Quatrini R."/>
        </authorList>
    </citation>
    <scope>NUCLEOTIDE SEQUENCE [LARGE SCALE GENOMIC DNA]</scope>
    <source>
        <strain evidence="4 5">RW2</strain>
    </source>
</reference>
<dbReference type="InterPro" id="IPR000653">
    <property type="entry name" value="DegT/StrS_aminotransferase"/>
</dbReference>
<dbReference type="PANTHER" id="PTHR30244">
    <property type="entry name" value="TRANSAMINASE"/>
    <property type="match status" value="1"/>
</dbReference>
<accession>A0ABS5ZZM7</accession>
<comment type="caution">
    <text evidence="4">The sequence shown here is derived from an EMBL/GenBank/DDBJ whole genome shotgun (WGS) entry which is preliminary data.</text>
</comment>
<name>A0ABS5ZZM7_9PROT</name>
<comment type="similarity">
    <text evidence="2 3">Belongs to the DegT/DnrJ/EryC1 family.</text>
</comment>
<dbReference type="Pfam" id="PF01041">
    <property type="entry name" value="DegT_DnrJ_EryC1"/>
    <property type="match status" value="1"/>
</dbReference>
<evidence type="ECO:0000313" key="5">
    <source>
        <dbReference type="Proteomes" id="UP000755654"/>
    </source>
</evidence>
<dbReference type="InterPro" id="IPR015424">
    <property type="entry name" value="PyrdxlP-dep_Trfase"/>
</dbReference>
<dbReference type="Gene3D" id="3.40.640.10">
    <property type="entry name" value="Type I PLP-dependent aspartate aminotransferase-like (Major domain)"/>
    <property type="match status" value="1"/>
</dbReference>
<keyword evidence="1 3" id="KW-0663">Pyridoxal phosphate</keyword>
<dbReference type="PANTHER" id="PTHR30244:SF36">
    <property type="entry name" value="3-OXO-GLUCOSE-6-PHOSPHATE:GLUTAMATE AMINOTRANSFERASE"/>
    <property type="match status" value="1"/>
</dbReference>
<evidence type="ECO:0000256" key="2">
    <source>
        <dbReference type="ARBA" id="ARBA00037999"/>
    </source>
</evidence>
<dbReference type="GO" id="GO:0008483">
    <property type="term" value="F:transaminase activity"/>
    <property type="evidence" value="ECO:0007669"/>
    <property type="project" value="UniProtKB-KW"/>
</dbReference>
<dbReference type="Proteomes" id="UP000755654">
    <property type="component" value="Unassembled WGS sequence"/>
</dbReference>
<dbReference type="InterPro" id="IPR015422">
    <property type="entry name" value="PyrdxlP-dep_Trfase_small"/>
</dbReference>
<dbReference type="Gene3D" id="3.90.1150.10">
    <property type="entry name" value="Aspartate Aminotransferase, domain 1"/>
    <property type="match status" value="1"/>
</dbReference>
<organism evidence="4 5">
    <name type="scientific">Acidithiobacillus sulfurivorans</name>
    <dbReference type="NCBI Taxonomy" id="1958756"/>
    <lineage>
        <taxon>Bacteria</taxon>
        <taxon>Pseudomonadati</taxon>
        <taxon>Pseudomonadota</taxon>
        <taxon>Acidithiobacillia</taxon>
        <taxon>Acidithiobacillales</taxon>
        <taxon>Acidithiobacillaceae</taxon>
        <taxon>Acidithiobacillus</taxon>
    </lineage>
</organism>
<protein>
    <submittedName>
        <fullName evidence="4">DegT/DnrJ/EryC1/StrS family aminotransferase</fullName>
    </submittedName>
</protein>
<dbReference type="RefSeq" id="WP_215884080.1">
    <property type="nucleotide sequence ID" value="NZ_JAAOMP010000116.1"/>
</dbReference>
<proteinExistence type="inferred from homology"/>
<sequence>MITVPFLDLRAAYLELKEEIDTVINRILDSGCYILGPEVEAFEIEYAAYCETKHAVSVGNGLDALHLALLAMGVGPGDEVIVPSNTYIATWLAVSQCGATPIPVEPLEATYNIDPTLIKAAITPRTKVILPVHLYGQPSDLDPILDIARLHGIKVLEDAAQAHGARYKGKRLGGHGDAVAWSFYPGKNMGALGDGGAVTTNNPDIADHIKKLRNYGSRVKYINEVRGYNSRLDSLQAAILRVKLKYLDNWNERRRVIAQMYLDGLKDMGLIVPYVPEYVEPVWHLFVIRHSNRKELQQRLSEAGIGTLIHYPIPPHKQDAYQDNAMLSLPISERIHDEVLSLPINSTMTVGQAQYVMEAIQRVKTSSTKKRNHYS</sequence>
<dbReference type="SUPFAM" id="SSF53383">
    <property type="entry name" value="PLP-dependent transferases"/>
    <property type="match status" value="1"/>
</dbReference>
<evidence type="ECO:0000256" key="1">
    <source>
        <dbReference type="ARBA" id="ARBA00022898"/>
    </source>
</evidence>